<dbReference type="KEGG" id="vg:29125206"/>
<name>A0A127AW82_9CAUD</name>
<evidence type="ECO:0000313" key="2">
    <source>
        <dbReference type="EMBL" id="AMM44837.1"/>
    </source>
</evidence>
<protein>
    <recommendedName>
        <fullName evidence="1">SWIM-type domain-containing protein</fullName>
    </recommendedName>
</protein>
<organism evidence="2 3">
    <name type="scientific">Bacillus phage SP-15</name>
    <dbReference type="NCBI Taxonomy" id="1792032"/>
    <lineage>
        <taxon>Viruses</taxon>
        <taxon>Duplodnaviria</taxon>
        <taxon>Heunggongvirae</taxon>
        <taxon>Uroviricota</taxon>
        <taxon>Caudoviricetes</taxon>
        <taxon>Thornevirus</taxon>
        <taxon>Thornevirus SP15</taxon>
    </lineage>
</organism>
<reference evidence="2 3" key="1">
    <citation type="submission" date="2015-08" db="EMBL/GenBank/DDBJ databases">
        <authorList>
            <person name="Babu N.S."/>
            <person name="Beckwith C.J."/>
            <person name="Beseler K.G."/>
            <person name="Brison A."/>
            <person name="Carone J.V."/>
            <person name="Caskin T.P."/>
            <person name="Diamond M."/>
            <person name="Durham M.E."/>
            <person name="Foxe J.M."/>
            <person name="Go M."/>
            <person name="Henderson B.A."/>
            <person name="Jones I.B."/>
            <person name="McGettigan J.A."/>
            <person name="Micheletti S.J."/>
            <person name="Nasrallah M.E."/>
            <person name="Ortiz D."/>
            <person name="Piller C.R."/>
            <person name="Privatt S.R."/>
            <person name="Schneider S.L."/>
            <person name="Sharp S."/>
            <person name="Smith T.C."/>
            <person name="Stanton J.D."/>
            <person name="Ullery H.E."/>
            <person name="Wilson R.J."/>
            <person name="Serrano M.G."/>
            <person name="Buck G."/>
            <person name="Lee V."/>
            <person name="Wang Y."/>
            <person name="Carvalho R."/>
            <person name="Voegtly L."/>
            <person name="Shi R."/>
            <person name="Duckworth R."/>
            <person name="Johnson A."/>
            <person name="Loviza R."/>
            <person name="Walstead R."/>
            <person name="Shah Z."/>
            <person name="Kiflezghi M."/>
            <person name="Wade K."/>
            <person name="Ball S.L."/>
            <person name="Bradley K.W."/>
            <person name="Asai D.J."/>
            <person name="Bowman C.A."/>
            <person name="Russell D.A."/>
            <person name="Pope W.H."/>
            <person name="Jacobs-Sera D."/>
            <person name="Hendrix R.W."/>
            <person name="Hatfull G.F."/>
        </authorList>
    </citation>
    <scope>NUCLEOTIDE SEQUENCE [LARGE SCALE GENOMIC DNA]</scope>
</reference>
<gene>
    <name evidence="2" type="ORF">SP15_038</name>
</gene>
<dbReference type="RefSeq" id="YP_009302426.1">
    <property type="nucleotide sequence ID" value="NC_031245.1"/>
</dbReference>
<keyword evidence="3" id="KW-1185">Reference proteome</keyword>
<dbReference type="EMBL" id="KT624200">
    <property type="protein sequence ID" value="AMM44837.1"/>
    <property type="molecule type" value="Genomic_DNA"/>
</dbReference>
<sequence>MNLFELSRSQLVSVIRDQTPTRFNSRLKIQLGTGLKLDPDLLVRSGLLNVKVPVVGETDEYLVSIEIDDYLRDLVYSVQRSVPSERRNTIVQSLRYAFQMYDMKVHCTCPDFHYRFEYTANQKGALVIPPGDANILPAKITNPDNNGVGCKHIGYVVANYSRWVPKLVTQLNRTLKNNPSLLSR</sequence>
<dbReference type="PROSITE" id="PS50966">
    <property type="entry name" value="ZF_SWIM"/>
    <property type="match status" value="1"/>
</dbReference>
<dbReference type="GeneID" id="29125206"/>
<dbReference type="InterPro" id="IPR007527">
    <property type="entry name" value="Znf_SWIM"/>
</dbReference>
<accession>A0A127AW82</accession>
<dbReference type="GO" id="GO:0008270">
    <property type="term" value="F:zinc ion binding"/>
    <property type="evidence" value="ECO:0007669"/>
    <property type="project" value="InterPro"/>
</dbReference>
<feature type="domain" description="SWIM-type" evidence="1">
    <location>
        <begin position="96"/>
        <end position="161"/>
    </location>
</feature>
<evidence type="ECO:0000259" key="1">
    <source>
        <dbReference type="PROSITE" id="PS50966"/>
    </source>
</evidence>
<proteinExistence type="predicted"/>
<evidence type="ECO:0000313" key="3">
    <source>
        <dbReference type="Proteomes" id="UP000203261"/>
    </source>
</evidence>
<dbReference type="Proteomes" id="UP000203261">
    <property type="component" value="Segment"/>
</dbReference>